<dbReference type="Pfam" id="PF02837">
    <property type="entry name" value="Glyco_hydro_2_N"/>
    <property type="match status" value="1"/>
</dbReference>
<dbReference type="GO" id="GO:0019391">
    <property type="term" value="P:glucuronoside catabolic process"/>
    <property type="evidence" value="ECO:0007669"/>
    <property type="project" value="TreeGrafter"/>
</dbReference>
<dbReference type="InterPro" id="IPR023232">
    <property type="entry name" value="Glyco_hydro_2_AS"/>
</dbReference>
<keyword evidence="5 6" id="KW-0326">Glycosidase</keyword>
<dbReference type="RefSeq" id="WP_004466684.1">
    <property type="nucleotide sequence ID" value="NZ_CABKOL010000104.1"/>
</dbReference>
<dbReference type="AlphaFoldDB" id="A0A6P1E9F1"/>
<evidence type="ECO:0000256" key="3">
    <source>
        <dbReference type="ARBA" id="ARBA00016205"/>
    </source>
</evidence>
<dbReference type="NCBIfam" id="NF007538">
    <property type="entry name" value="PRK10150.1"/>
    <property type="match status" value="1"/>
</dbReference>
<proteinExistence type="inferred from homology"/>
<dbReference type="EMBL" id="CP047121">
    <property type="protein sequence ID" value="QHB52750.1"/>
    <property type="molecule type" value="Genomic_DNA"/>
</dbReference>
<gene>
    <name evidence="10" type="primary">uidA</name>
    <name evidence="10" type="ORF">GQR93_11390</name>
</gene>
<dbReference type="PROSITE" id="PS00608">
    <property type="entry name" value="GLYCOSYL_HYDROL_F2_2"/>
    <property type="match status" value="1"/>
</dbReference>
<name>A0A6P1E9F1_LENHI</name>
<dbReference type="SMR" id="A0A6P1E9F1"/>
<dbReference type="InterPro" id="IPR006102">
    <property type="entry name" value="Ig-like_GH2"/>
</dbReference>
<feature type="domain" description="Glycoside hydrolase family 2 immunoglobulin-like beta-sandwich" evidence="7">
    <location>
        <begin position="183"/>
        <end position="276"/>
    </location>
</feature>
<dbReference type="SUPFAM" id="SSF49785">
    <property type="entry name" value="Galactose-binding domain-like"/>
    <property type="match status" value="1"/>
</dbReference>
<evidence type="ECO:0000313" key="10">
    <source>
        <dbReference type="EMBL" id="QHB52750.1"/>
    </source>
</evidence>
<dbReference type="InterPro" id="IPR006101">
    <property type="entry name" value="Glyco_hydro_2"/>
</dbReference>
<feature type="domain" description="Glycosyl hydrolases family 2 sugar binding" evidence="9">
    <location>
        <begin position="14"/>
        <end position="180"/>
    </location>
</feature>
<dbReference type="GO" id="GO:0030246">
    <property type="term" value="F:carbohydrate binding"/>
    <property type="evidence" value="ECO:0007669"/>
    <property type="project" value="TreeGrafter"/>
</dbReference>
<evidence type="ECO:0000259" key="9">
    <source>
        <dbReference type="Pfam" id="PF02837"/>
    </source>
</evidence>
<evidence type="ECO:0000313" key="11">
    <source>
        <dbReference type="Proteomes" id="UP000465035"/>
    </source>
</evidence>
<dbReference type="GO" id="GO:0004566">
    <property type="term" value="F:beta-glucuronidase activity"/>
    <property type="evidence" value="ECO:0007669"/>
    <property type="project" value="UniProtKB-EC"/>
</dbReference>
<organism evidence="10 11">
    <name type="scientific">Lentilactobacillus hilgardii</name>
    <name type="common">Lactobacillus hilgardii</name>
    <dbReference type="NCBI Taxonomy" id="1588"/>
    <lineage>
        <taxon>Bacteria</taxon>
        <taxon>Bacillati</taxon>
        <taxon>Bacillota</taxon>
        <taxon>Bacilli</taxon>
        <taxon>Lactobacillales</taxon>
        <taxon>Lactobacillaceae</taxon>
        <taxon>Lentilactobacillus</taxon>
    </lineage>
</organism>
<evidence type="ECO:0000256" key="1">
    <source>
        <dbReference type="ARBA" id="ARBA00007401"/>
    </source>
</evidence>
<sequence length="617" mass="70611">MLYPMTTPSRALIDLSGLWKFMIDKEVQPIDPKQPLPTEDVISVPASFNDQTASQEIREHVGYVWYETNFSIARALRSERLVLRFGSATHEAWVYLNGQEITHHKGGFTPFEVVINDYLNDGNNRLTVKLSNVLDYSTLPVGNYSESTDEDGHVVRHLDENFDFFNYAGLQRPVKIYSTPKDYIQDITIVPNVDLDRSSAEIEIKTQISDGLDKVKVTILDQDGHPVAEVSGTDSSVTLTDVRLWQPLNAYLYSAQVDGFKNGELVDSYSEAFGIRKIEVRDGQFLFNGQPFYFKGFGKHEDTYVHGRGFNEPVNVLDINLMKDMGANSFRTSHYPYSEEMMRLCDREGIVVIDETPAVGLMASFDFNLSILEQDDFEDDTWKTMKTAAAHQQVIQEIIDRDKNHACVAMWSIANEAATFSKGAHEYFKPLFDLARRLDPQKRPCTYTSIMMANPRTDKCIDLVDVIALNRYYGWYVGNGDLKTAEKATRDELLEYQAKFPEKPIIYTEYGADTVAGLHSNYGEPFSEEFQEDYYRMASKVFDEIPNFVGEQLWNFADFQTKFGIQRVQGNKKGIFTRSREPKMVVRYLKNRWTAIPNLGYKVKSDTQDQAKKLTTK</sequence>
<accession>A0A6P1E9F1</accession>
<dbReference type="PANTHER" id="PTHR10066">
    <property type="entry name" value="BETA-GLUCURONIDASE"/>
    <property type="match status" value="1"/>
</dbReference>
<dbReference type="Pfam" id="PF00703">
    <property type="entry name" value="Glyco_hydro_2"/>
    <property type="match status" value="1"/>
</dbReference>
<evidence type="ECO:0000256" key="2">
    <source>
        <dbReference type="ARBA" id="ARBA00012761"/>
    </source>
</evidence>
<dbReference type="Gene3D" id="3.20.20.80">
    <property type="entry name" value="Glycosidases"/>
    <property type="match status" value="1"/>
</dbReference>
<evidence type="ECO:0000256" key="6">
    <source>
        <dbReference type="RuleBase" id="RU361154"/>
    </source>
</evidence>
<dbReference type="InterPro" id="IPR036156">
    <property type="entry name" value="Beta-gal/glucu_dom_sf"/>
</dbReference>
<dbReference type="EC" id="3.2.1.31" evidence="2"/>
<dbReference type="PANTHER" id="PTHR10066:SF67">
    <property type="entry name" value="BETA-GLUCURONIDASE"/>
    <property type="match status" value="1"/>
</dbReference>
<comment type="similarity">
    <text evidence="1 6">Belongs to the glycosyl hydrolase 2 family.</text>
</comment>
<dbReference type="PRINTS" id="PR00132">
    <property type="entry name" value="GLHYDRLASE2"/>
</dbReference>
<dbReference type="Pfam" id="PF02836">
    <property type="entry name" value="Glyco_hydro_2_C"/>
    <property type="match status" value="1"/>
</dbReference>
<dbReference type="GO" id="GO:0005975">
    <property type="term" value="P:carbohydrate metabolic process"/>
    <property type="evidence" value="ECO:0007669"/>
    <property type="project" value="InterPro"/>
</dbReference>
<dbReference type="InterPro" id="IPR008979">
    <property type="entry name" value="Galactose-bd-like_sf"/>
</dbReference>
<dbReference type="InterPro" id="IPR013783">
    <property type="entry name" value="Ig-like_fold"/>
</dbReference>
<dbReference type="Gene3D" id="2.60.40.10">
    <property type="entry name" value="Immunoglobulins"/>
    <property type="match status" value="1"/>
</dbReference>
<feature type="domain" description="Glycoside hydrolase family 2 catalytic" evidence="8">
    <location>
        <begin position="278"/>
        <end position="596"/>
    </location>
</feature>
<dbReference type="SUPFAM" id="SSF49303">
    <property type="entry name" value="beta-Galactosidase/glucuronidase domain"/>
    <property type="match status" value="1"/>
</dbReference>
<keyword evidence="4 6" id="KW-0378">Hydrolase</keyword>
<evidence type="ECO:0000256" key="4">
    <source>
        <dbReference type="ARBA" id="ARBA00022801"/>
    </source>
</evidence>
<reference evidence="10 11" key="1">
    <citation type="submission" date="2019-12" db="EMBL/GenBank/DDBJ databases">
        <title>Lactobacillus hilgardii FLUB.</title>
        <authorList>
            <person name="Gustaw K."/>
        </authorList>
    </citation>
    <scope>NUCLEOTIDE SEQUENCE [LARGE SCALE GENOMIC DNA]</scope>
    <source>
        <strain evidence="10 11">FLUB</strain>
    </source>
</reference>
<dbReference type="InterPro" id="IPR017853">
    <property type="entry name" value="GH"/>
</dbReference>
<dbReference type="PROSITE" id="PS00719">
    <property type="entry name" value="GLYCOSYL_HYDROL_F2_1"/>
    <property type="match status" value="1"/>
</dbReference>
<dbReference type="SUPFAM" id="SSF51445">
    <property type="entry name" value="(Trans)glycosidases"/>
    <property type="match status" value="1"/>
</dbReference>
<evidence type="ECO:0000256" key="5">
    <source>
        <dbReference type="ARBA" id="ARBA00023295"/>
    </source>
</evidence>
<dbReference type="GeneID" id="69058975"/>
<dbReference type="FunFam" id="3.20.20.80:FF:000080">
    <property type="entry name" value="Beta-glucuronidase UidA"/>
    <property type="match status" value="1"/>
</dbReference>
<protein>
    <recommendedName>
        <fullName evidence="3">Beta-glucuronidase</fullName>
        <ecNumber evidence="2">3.2.1.31</ecNumber>
    </recommendedName>
</protein>
<evidence type="ECO:0000259" key="8">
    <source>
        <dbReference type="Pfam" id="PF02836"/>
    </source>
</evidence>
<evidence type="ECO:0000259" key="7">
    <source>
        <dbReference type="Pfam" id="PF00703"/>
    </source>
</evidence>
<dbReference type="InterPro" id="IPR023230">
    <property type="entry name" value="Glyco_hydro_2_CS"/>
</dbReference>
<dbReference type="InterPro" id="IPR006103">
    <property type="entry name" value="Glyco_hydro_2_cat"/>
</dbReference>
<dbReference type="Proteomes" id="UP000465035">
    <property type="component" value="Chromosome"/>
</dbReference>
<dbReference type="Gene3D" id="2.60.120.260">
    <property type="entry name" value="Galactose-binding domain-like"/>
    <property type="match status" value="1"/>
</dbReference>
<dbReference type="InterPro" id="IPR006104">
    <property type="entry name" value="Glyco_hydro_2_N"/>
</dbReference>